<feature type="non-terminal residue" evidence="1">
    <location>
        <position position="1"/>
    </location>
</feature>
<protein>
    <submittedName>
        <fullName evidence="1">Uncharacterized protein</fullName>
    </submittedName>
</protein>
<keyword evidence="2" id="KW-1185">Reference proteome</keyword>
<proteinExistence type="predicted"/>
<dbReference type="Proteomes" id="UP000807025">
    <property type="component" value="Unassembled WGS sequence"/>
</dbReference>
<sequence length="71" mass="8238">LACFSLKCIHKLQPLHVLVFVLIQYAWKEHADICLLKGIKINHYTLISEYTHIHQQLKPDLIKKAFAKTGL</sequence>
<evidence type="ECO:0000313" key="1">
    <source>
        <dbReference type="EMBL" id="KAF9486955.1"/>
    </source>
</evidence>
<comment type="caution">
    <text evidence="1">The sequence shown here is derived from an EMBL/GenBank/DDBJ whole genome shotgun (WGS) entry which is preliminary data.</text>
</comment>
<evidence type="ECO:0000313" key="2">
    <source>
        <dbReference type="Proteomes" id="UP000807025"/>
    </source>
</evidence>
<dbReference type="EMBL" id="MU154848">
    <property type="protein sequence ID" value="KAF9486955.1"/>
    <property type="molecule type" value="Genomic_DNA"/>
</dbReference>
<dbReference type="OrthoDB" id="2968364at2759"/>
<dbReference type="AlphaFoldDB" id="A0A9P6D8M3"/>
<feature type="non-terminal residue" evidence="1">
    <location>
        <position position="71"/>
    </location>
</feature>
<organism evidence="1 2">
    <name type="scientific">Pleurotus eryngii</name>
    <name type="common">Boletus of the steppes</name>
    <dbReference type="NCBI Taxonomy" id="5323"/>
    <lineage>
        <taxon>Eukaryota</taxon>
        <taxon>Fungi</taxon>
        <taxon>Dikarya</taxon>
        <taxon>Basidiomycota</taxon>
        <taxon>Agaricomycotina</taxon>
        <taxon>Agaricomycetes</taxon>
        <taxon>Agaricomycetidae</taxon>
        <taxon>Agaricales</taxon>
        <taxon>Pleurotineae</taxon>
        <taxon>Pleurotaceae</taxon>
        <taxon>Pleurotus</taxon>
    </lineage>
</organism>
<accession>A0A9P6D8M3</accession>
<name>A0A9P6D8M3_PLEER</name>
<reference evidence="1" key="1">
    <citation type="submission" date="2020-11" db="EMBL/GenBank/DDBJ databases">
        <authorList>
            <consortium name="DOE Joint Genome Institute"/>
            <person name="Ahrendt S."/>
            <person name="Riley R."/>
            <person name="Andreopoulos W."/>
            <person name="Labutti K."/>
            <person name="Pangilinan J."/>
            <person name="Ruiz-Duenas F.J."/>
            <person name="Barrasa J.M."/>
            <person name="Sanchez-Garcia M."/>
            <person name="Camarero S."/>
            <person name="Miyauchi S."/>
            <person name="Serrano A."/>
            <person name="Linde D."/>
            <person name="Babiker R."/>
            <person name="Drula E."/>
            <person name="Ayuso-Fernandez I."/>
            <person name="Pacheco R."/>
            <person name="Padilla G."/>
            <person name="Ferreira P."/>
            <person name="Barriuso J."/>
            <person name="Kellner H."/>
            <person name="Castanera R."/>
            <person name="Alfaro M."/>
            <person name="Ramirez L."/>
            <person name="Pisabarro A.G."/>
            <person name="Kuo A."/>
            <person name="Tritt A."/>
            <person name="Lipzen A."/>
            <person name="He G."/>
            <person name="Yan M."/>
            <person name="Ng V."/>
            <person name="Cullen D."/>
            <person name="Martin F."/>
            <person name="Rosso M.-N."/>
            <person name="Henrissat B."/>
            <person name="Hibbett D."/>
            <person name="Martinez A.T."/>
            <person name="Grigoriev I.V."/>
        </authorList>
    </citation>
    <scope>NUCLEOTIDE SEQUENCE</scope>
    <source>
        <strain evidence="1">ATCC 90797</strain>
    </source>
</reference>
<gene>
    <name evidence="1" type="ORF">BDN71DRAFT_1346709</name>
</gene>